<protein>
    <submittedName>
        <fullName evidence="2">Uncharacterized protein</fullName>
    </submittedName>
</protein>
<sequence>MEFSKTEEKSPLLLYIMENEGNVSRNNKKVNFDKGRLYGISSGATTVFTEFPNYVSPCWLTAILSGLIFFMLLLLTISSITPSRNSRLPRCIGNHFENIDNKTIHLIHDAANWDVETLHLLETIKNEYSTYHVHIVELNQDIDTLTSIITSSTTEYHTKETTVTTVTPTSTIVRRNKRSTSVKSLLDILLNSRLNSGLNNRRNVTRLETTNTSEITTLSIDSTTEMTKAELTFETVAENFPNLTVEQVTVDEVFSNTPLEKHWVRFNPALRVFSLRVLRLWQYGGLSFKFNDIGGIGNAADKFSIAPRTGLTVTPLINNKLMNFIKSGKLVFEKLPDEVITADDEGYHMFTKMPCHAFFGEVLLALKKANGDESAKTIIRQSLKFFCERSSMSRKYCKNVIRKWG</sequence>
<name>A0A834IUW1_RHYFE</name>
<proteinExistence type="predicted"/>
<feature type="transmembrane region" description="Helical" evidence="1">
    <location>
        <begin position="59"/>
        <end position="80"/>
    </location>
</feature>
<evidence type="ECO:0000313" key="2">
    <source>
        <dbReference type="EMBL" id="KAF7285498.1"/>
    </source>
</evidence>
<dbReference type="Proteomes" id="UP000625711">
    <property type="component" value="Unassembled WGS sequence"/>
</dbReference>
<evidence type="ECO:0000313" key="3">
    <source>
        <dbReference type="Proteomes" id="UP000625711"/>
    </source>
</evidence>
<dbReference type="AlphaFoldDB" id="A0A834IUW1"/>
<evidence type="ECO:0000256" key="1">
    <source>
        <dbReference type="SAM" id="Phobius"/>
    </source>
</evidence>
<keyword evidence="1" id="KW-0812">Transmembrane</keyword>
<reference evidence="2" key="1">
    <citation type="submission" date="2020-08" db="EMBL/GenBank/DDBJ databases">
        <title>Genome sequencing and assembly of the red palm weevil Rhynchophorus ferrugineus.</title>
        <authorList>
            <person name="Dias G.B."/>
            <person name="Bergman C.M."/>
            <person name="Manee M."/>
        </authorList>
    </citation>
    <scope>NUCLEOTIDE SEQUENCE</scope>
    <source>
        <strain evidence="2">AA-2017</strain>
        <tissue evidence="2">Whole larva</tissue>
    </source>
</reference>
<comment type="caution">
    <text evidence="2">The sequence shown here is derived from an EMBL/GenBank/DDBJ whole genome shotgun (WGS) entry which is preliminary data.</text>
</comment>
<keyword evidence="1" id="KW-0472">Membrane</keyword>
<accession>A0A834IUW1</accession>
<gene>
    <name evidence="2" type="ORF">GWI33_010596</name>
</gene>
<keyword evidence="3" id="KW-1185">Reference proteome</keyword>
<dbReference type="EMBL" id="JAACXV010000053">
    <property type="protein sequence ID" value="KAF7285498.1"/>
    <property type="molecule type" value="Genomic_DNA"/>
</dbReference>
<keyword evidence="1" id="KW-1133">Transmembrane helix</keyword>
<organism evidence="2 3">
    <name type="scientific">Rhynchophorus ferrugineus</name>
    <name type="common">Red palm weevil</name>
    <name type="synonym">Curculio ferrugineus</name>
    <dbReference type="NCBI Taxonomy" id="354439"/>
    <lineage>
        <taxon>Eukaryota</taxon>
        <taxon>Metazoa</taxon>
        <taxon>Ecdysozoa</taxon>
        <taxon>Arthropoda</taxon>
        <taxon>Hexapoda</taxon>
        <taxon>Insecta</taxon>
        <taxon>Pterygota</taxon>
        <taxon>Neoptera</taxon>
        <taxon>Endopterygota</taxon>
        <taxon>Coleoptera</taxon>
        <taxon>Polyphaga</taxon>
        <taxon>Cucujiformia</taxon>
        <taxon>Curculionidae</taxon>
        <taxon>Dryophthorinae</taxon>
        <taxon>Rhynchophorus</taxon>
    </lineage>
</organism>
<dbReference type="OrthoDB" id="6768668at2759"/>